<proteinExistence type="predicted"/>
<dbReference type="EMBL" id="CP000930">
    <property type="protein sequence ID" value="ABZ82966.1"/>
    <property type="molecule type" value="Genomic_DNA"/>
</dbReference>
<sequence length="37" mass="4286">MQRLSSCDPLVTCQQTDLLEKTVDKIVDIVNYWEDVS</sequence>
<protein>
    <submittedName>
        <fullName evidence="1">Uncharacterized protein</fullName>
    </submittedName>
</protein>
<keyword evidence="2" id="KW-1185">Reference proteome</keyword>
<dbReference type="Proteomes" id="UP000008550">
    <property type="component" value="Chromosome"/>
</dbReference>
<dbReference type="STRING" id="498761.HM1_0347"/>
<evidence type="ECO:0000313" key="2">
    <source>
        <dbReference type="Proteomes" id="UP000008550"/>
    </source>
</evidence>
<reference evidence="1 2" key="1">
    <citation type="journal article" date="2008" name="J. Bacteriol.">
        <title>The genome of Heliobacterium modesticaldum, a phototrophic representative of the Firmicutes containing the simplest photosynthetic apparatus.</title>
        <authorList>
            <person name="Sattley W.M."/>
            <person name="Madigan M.T."/>
            <person name="Swingley W.D."/>
            <person name="Cheung P.C."/>
            <person name="Clocksin K.M."/>
            <person name="Conrad A.L."/>
            <person name="Dejesa L.C."/>
            <person name="Honchak B.M."/>
            <person name="Jung D.O."/>
            <person name="Karbach L.E."/>
            <person name="Kurdoglu A."/>
            <person name="Lahiri S."/>
            <person name="Mastrian S.D."/>
            <person name="Page L.E."/>
            <person name="Taylor H.L."/>
            <person name="Wang Z.T."/>
            <person name="Raymond J."/>
            <person name="Chen M."/>
            <person name="Blankenship R.E."/>
            <person name="Touchman J.W."/>
        </authorList>
    </citation>
    <scope>NUCLEOTIDE SEQUENCE [LARGE SCALE GENOMIC DNA]</scope>
    <source>
        <strain evidence="2">ATCC 51547 / Ice1</strain>
    </source>
</reference>
<dbReference type="KEGG" id="hmo:HM1_0347"/>
<name>B0TEY3_HELMI</name>
<evidence type="ECO:0000313" key="1">
    <source>
        <dbReference type="EMBL" id="ABZ82966.1"/>
    </source>
</evidence>
<organism evidence="1 2">
    <name type="scientific">Heliobacterium modesticaldum (strain ATCC 51547 / Ice1)</name>
    <dbReference type="NCBI Taxonomy" id="498761"/>
    <lineage>
        <taxon>Bacteria</taxon>
        <taxon>Bacillati</taxon>
        <taxon>Bacillota</taxon>
        <taxon>Clostridia</taxon>
        <taxon>Eubacteriales</taxon>
        <taxon>Heliobacteriaceae</taxon>
        <taxon>Heliomicrobium</taxon>
    </lineage>
</organism>
<dbReference type="HOGENOM" id="CLU_3344437_0_0_9"/>
<gene>
    <name evidence="1" type="ORF">HM1_0347</name>
</gene>
<dbReference type="AlphaFoldDB" id="B0TEY3"/>
<accession>B0TEY3</accession>